<dbReference type="InterPro" id="IPR012348">
    <property type="entry name" value="RNR-like"/>
</dbReference>
<reference evidence="9" key="1">
    <citation type="journal article" date="2012" name="J. Bacteriol.">
        <title>Genome Sequence of Streptomyces auratus Strain AGR0001, a Phoslactomycin-Producing Actinomycete.</title>
        <authorList>
            <person name="Han X."/>
            <person name="Li M."/>
            <person name="Ding Z."/>
            <person name="Zhao J."/>
            <person name="Ji K."/>
            <person name="Wen M."/>
            <person name="Lu T."/>
        </authorList>
    </citation>
    <scope>NUCLEOTIDE SEQUENCE [LARGE SCALE GENOMIC DNA]</scope>
    <source>
        <strain evidence="9">AGR0001</strain>
    </source>
</reference>
<accession>J1S9Z8</accession>
<keyword evidence="4 6" id="KW-0479">Metal-binding</keyword>
<dbReference type="Gene3D" id="1.10.620.20">
    <property type="entry name" value="Ribonucleotide Reductase, subunit A"/>
    <property type="match status" value="1"/>
</dbReference>
<dbReference type="InterPro" id="IPR033909">
    <property type="entry name" value="RNR_small"/>
</dbReference>
<sequence length="381" mass="43240">MPNPSPDLPQALNSVRAGETPIPSTTALRAESPTETNTAAAAHTATTGTKNLLDPGFELTLRPMRYPEFYDRYRDAIKNTWTVEEVDLHSDVADLAKLSPGEQHMIGRLVAFFATGDSIVANNLVLTLYKHINSPEARLYLSRQLFEEAVHVQFYLTLLDTYLPDPDDRAAAFAAVENIPSIREKAEFCFKWMDSVESIDRLESRADRRRFLLNLICFAACIEGLFFYGAFAYVYWFRSRGLLHGLATGTNWVFRDESMHMEFAFSVVDTVRQEEPDLFDDKLEQQVTEMLREAVEAELQFGRDLCGDGLPGMNTASMREYLQCVADQRLQRLGFAPVYGSQNPFSFMELQNVQELTNFFERRASAYQVAVEGSVSFDDDF</sequence>
<dbReference type="PANTHER" id="PTHR23409:SF18">
    <property type="entry name" value="RIBONUCLEOSIDE-DIPHOSPHATE REDUCTASE SUBUNIT M2"/>
    <property type="match status" value="1"/>
</dbReference>
<comment type="catalytic activity">
    <reaction evidence="3 4">
        <text>a 2'-deoxyribonucleoside 5'-diphosphate + [thioredoxin]-disulfide + H2O = a ribonucleoside 5'-diphosphate + [thioredoxin]-dithiol</text>
        <dbReference type="Rhea" id="RHEA:23252"/>
        <dbReference type="Rhea" id="RHEA-COMP:10698"/>
        <dbReference type="Rhea" id="RHEA-COMP:10700"/>
        <dbReference type="ChEBI" id="CHEBI:15377"/>
        <dbReference type="ChEBI" id="CHEBI:29950"/>
        <dbReference type="ChEBI" id="CHEBI:50058"/>
        <dbReference type="ChEBI" id="CHEBI:57930"/>
        <dbReference type="ChEBI" id="CHEBI:73316"/>
        <dbReference type="EC" id="1.17.4.1"/>
    </reaction>
</comment>
<dbReference type="EMBL" id="AJGV01000057">
    <property type="protein sequence ID" value="EJJ07707.1"/>
    <property type="molecule type" value="Genomic_DNA"/>
</dbReference>
<dbReference type="eggNOG" id="COG0208">
    <property type="taxonomic scope" value="Bacteria"/>
</dbReference>
<keyword evidence="8" id="KW-0812">Transmembrane</keyword>
<feature type="binding site" evidence="6">
    <location>
        <position position="257"/>
    </location>
    <ligand>
        <name>Fe cation</name>
        <dbReference type="ChEBI" id="CHEBI:24875"/>
        <label>2</label>
    </ligand>
</feature>
<comment type="similarity">
    <text evidence="1 4">Belongs to the ribonucleoside diphosphate reductase small chain family.</text>
</comment>
<dbReference type="PATRIC" id="fig|1160718.3.peg.1657"/>
<dbReference type="GO" id="GO:0004748">
    <property type="term" value="F:ribonucleoside-diphosphate reductase activity, thioredoxin disulfide as acceptor"/>
    <property type="evidence" value="ECO:0007669"/>
    <property type="project" value="UniProtKB-EC"/>
</dbReference>
<keyword evidence="8" id="KW-1133">Transmembrane helix</keyword>
<keyword evidence="4 6" id="KW-0408">Iron</keyword>
<feature type="compositionally biased region" description="Low complexity" evidence="7">
    <location>
        <begin position="34"/>
        <end position="47"/>
    </location>
</feature>
<feature type="transmembrane region" description="Helical" evidence="8">
    <location>
        <begin position="211"/>
        <end position="236"/>
    </location>
</feature>
<dbReference type="GO" id="GO:0046872">
    <property type="term" value="F:metal ion binding"/>
    <property type="evidence" value="ECO:0007669"/>
    <property type="project" value="UniProtKB-KW"/>
</dbReference>
<dbReference type="GO" id="GO:0009263">
    <property type="term" value="P:deoxyribonucleotide biosynthetic process"/>
    <property type="evidence" value="ECO:0007669"/>
    <property type="project" value="UniProtKB-KW"/>
</dbReference>
<feature type="active site" evidence="5">
    <location>
        <position position="155"/>
    </location>
</feature>
<evidence type="ECO:0000256" key="8">
    <source>
        <dbReference type="SAM" id="Phobius"/>
    </source>
</evidence>
<keyword evidence="8" id="KW-0472">Membrane</keyword>
<dbReference type="InterPro" id="IPR009078">
    <property type="entry name" value="Ferritin-like_SF"/>
</dbReference>
<feature type="binding site" evidence="6">
    <location>
        <position position="148"/>
    </location>
    <ligand>
        <name>Fe cation</name>
        <dbReference type="ChEBI" id="CHEBI:24875"/>
        <label>2</label>
    </ligand>
</feature>
<comment type="function">
    <text evidence="4">Provides the precursors necessary for DNA synthesis. Catalyzes the biosynthesis of deoxyribonucleotides from the corresponding ribonucleotides.</text>
</comment>
<evidence type="ECO:0000313" key="9">
    <source>
        <dbReference type="EMBL" id="EJJ07707.1"/>
    </source>
</evidence>
<evidence type="ECO:0000256" key="1">
    <source>
        <dbReference type="ARBA" id="ARBA00009303"/>
    </source>
</evidence>
<keyword evidence="4" id="KW-0560">Oxidoreductase</keyword>
<dbReference type="EC" id="1.17.4.1" evidence="4"/>
<keyword evidence="4" id="KW-0215">Deoxyribonucleotide synthesis</keyword>
<dbReference type="SUPFAM" id="SSF47240">
    <property type="entry name" value="Ferritin-like"/>
    <property type="match status" value="1"/>
</dbReference>
<name>J1S9Z8_9ACTN</name>
<dbReference type="InterPro" id="IPR000358">
    <property type="entry name" value="RNR_small_fam"/>
</dbReference>
<feature type="binding site" evidence="6">
    <location>
        <position position="223"/>
    </location>
    <ligand>
        <name>Fe cation</name>
        <dbReference type="ChEBI" id="CHEBI:24875"/>
        <label>2</label>
    </ligand>
</feature>
<feature type="binding site" evidence="6">
    <location>
        <position position="151"/>
    </location>
    <ligand>
        <name>Fe cation</name>
        <dbReference type="ChEBI" id="CHEBI:24875"/>
        <label>1</label>
    </ligand>
</feature>
<proteinExistence type="inferred from homology"/>
<dbReference type="HOGENOM" id="CLU_035339_2_1_11"/>
<dbReference type="Pfam" id="PF00268">
    <property type="entry name" value="Ribonuc_red_sm"/>
    <property type="match status" value="1"/>
</dbReference>
<comment type="caution">
    <text evidence="9">The sequence shown here is derived from an EMBL/GenBank/DDBJ whole genome shotgun (WGS) entry which is preliminary data.</text>
</comment>
<feature type="binding site" evidence="6">
    <location>
        <position position="148"/>
    </location>
    <ligand>
        <name>Fe cation</name>
        <dbReference type="ChEBI" id="CHEBI:24875"/>
        <label>1</label>
    </ligand>
</feature>
<evidence type="ECO:0000256" key="4">
    <source>
        <dbReference type="PIRNR" id="PIRNR000355"/>
    </source>
</evidence>
<evidence type="ECO:0000256" key="5">
    <source>
        <dbReference type="PIRSR" id="PIRSR000355-1"/>
    </source>
</evidence>
<evidence type="ECO:0000256" key="6">
    <source>
        <dbReference type="PIRSR" id="PIRSR000355-2"/>
    </source>
</evidence>
<dbReference type="PANTHER" id="PTHR23409">
    <property type="entry name" value="RIBONUCLEOSIDE-DIPHOSPHATE REDUCTASE SMALL CHAIN"/>
    <property type="match status" value="1"/>
</dbReference>
<dbReference type="RefSeq" id="WP_006603204.1">
    <property type="nucleotide sequence ID" value="NZ_CP072931.1"/>
</dbReference>
<evidence type="ECO:0000256" key="7">
    <source>
        <dbReference type="SAM" id="MobiDB-lite"/>
    </source>
</evidence>
<dbReference type="AlphaFoldDB" id="J1S9Z8"/>
<feature type="region of interest" description="Disordered" evidence="7">
    <location>
        <begin position="1"/>
        <end position="47"/>
    </location>
</feature>
<dbReference type="UniPathway" id="UPA00326"/>
<evidence type="ECO:0000256" key="2">
    <source>
        <dbReference type="ARBA" id="ARBA00011209"/>
    </source>
</evidence>
<feature type="binding site" evidence="6">
    <location>
        <position position="117"/>
    </location>
    <ligand>
        <name>Fe cation</name>
        <dbReference type="ChEBI" id="CHEBI:24875"/>
        <label>1</label>
    </ligand>
</feature>
<comment type="subunit">
    <text evidence="2">Tetramer of two alpha and two beta subunits.</text>
</comment>
<comment type="cofactor">
    <cofactor evidence="4 6">
        <name>Fe cation</name>
        <dbReference type="ChEBI" id="CHEBI:24875"/>
    </cofactor>
    <text evidence="4 6">Binds 2 iron ions per subunit.</text>
</comment>
<evidence type="ECO:0000256" key="3">
    <source>
        <dbReference type="ARBA" id="ARBA00047754"/>
    </source>
</evidence>
<dbReference type="CDD" id="cd01049">
    <property type="entry name" value="RNRR2"/>
    <property type="match status" value="1"/>
</dbReference>
<feature type="binding site" evidence="6">
    <location>
        <position position="260"/>
    </location>
    <ligand>
        <name>Fe cation</name>
        <dbReference type="ChEBI" id="CHEBI:24875"/>
        <label>2</label>
    </ligand>
</feature>
<gene>
    <name evidence="9" type="ORF">SU9_08170</name>
</gene>
<dbReference type="STRING" id="1160718.SU9_08170"/>
<protein>
    <recommendedName>
        <fullName evidence="4">Ribonucleoside-diphosphate reductase subunit beta</fullName>
        <ecNumber evidence="4">1.17.4.1</ecNumber>
    </recommendedName>
</protein>
<organism evidence="9">
    <name type="scientific">Streptomyces auratus AGR0001</name>
    <dbReference type="NCBI Taxonomy" id="1160718"/>
    <lineage>
        <taxon>Bacteria</taxon>
        <taxon>Bacillati</taxon>
        <taxon>Actinomycetota</taxon>
        <taxon>Actinomycetes</taxon>
        <taxon>Kitasatosporales</taxon>
        <taxon>Streptomycetaceae</taxon>
        <taxon>Streptomyces</taxon>
    </lineage>
</organism>
<dbReference type="PIRSF" id="PIRSF000355">
    <property type="entry name" value="NrdB"/>
    <property type="match status" value="1"/>
</dbReference>